<name>A0ABR4LLK3_9EURO</name>
<comment type="caution">
    <text evidence="1">The sequence shown here is derived from an EMBL/GenBank/DDBJ whole genome shotgun (WGS) entry which is preliminary data.</text>
</comment>
<organism evidence="1 2">
    <name type="scientific">Aspergillus lucknowensis</name>
    <dbReference type="NCBI Taxonomy" id="176173"/>
    <lineage>
        <taxon>Eukaryota</taxon>
        <taxon>Fungi</taxon>
        <taxon>Dikarya</taxon>
        <taxon>Ascomycota</taxon>
        <taxon>Pezizomycotina</taxon>
        <taxon>Eurotiomycetes</taxon>
        <taxon>Eurotiomycetidae</taxon>
        <taxon>Eurotiales</taxon>
        <taxon>Aspergillaceae</taxon>
        <taxon>Aspergillus</taxon>
        <taxon>Aspergillus subgen. Nidulantes</taxon>
    </lineage>
</organism>
<protein>
    <submittedName>
        <fullName evidence="1">Uncharacterized protein</fullName>
    </submittedName>
</protein>
<accession>A0ABR4LLK3</accession>
<evidence type="ECO:0000313" key="1">
    <source>
        <dbReference type="EMBL" id="KAL2865419.1"/>
    </source>
</evidence>
<reference evidence="1 2" key="1">
    <citation type="submission" date="2024-07" db="EMBL/GenBank/DDBJ databases">
        <title>Section-level genome sequencing and comparative genomics of Aspergillus sections Usti and Cavernicolus.</title>
        <authorList>
            <consortium name="Lawrence Berkeley National Laboratory"/>
            <person name="Nybo J.L."/>
            <person name="Vesth T.C."/>
            <person name="Theobald S."/>
            <person name="Frisvad J.C."/>
            <person name="Larsen T.O."/>
            <person name="Kjaerboelling I."/>
            <person name="Rothschild-Mancinelli K."/>
            <person name="Lyhne E.K."/>
            <person name="Kogle M.E."/>
            <person name="Barry K."/>
            <person name="Clum A."/>
            <person name="Na H."/>
            <person name="Ledsgaard L."/>
            <person name="Lin J."/>
            <person name="Lipzen A."/>
            <person name="Kuo A."/>
            <person name="Riley R."/>
            <person name="Mondo S."/>
            <person name="Labutti K."/>
            <person name="Haridas S."/>
            <person name="Pangalinan J."/>
            <person name="Salamov A.A."/>
            <person name="Simmons B.A."/>
            <person name="Magnuson J.K."/>
            <person name="Chen J."/>
            <person name="Drula E."/>
            <person name="Henrissat B."/>
            <person name="Wiebenga A."/>
            <person name="Lubbers R.J."/>
            <person name="Gomes A.C."/>
            <person name="Macurrencykelacurrency M.R."/>
            <person name="Stajich J."/>
            <person name="Grigoriev I.V."/>
            <person name="Mortensen U.H."/>
            <person name="De Vries R.P."/>
            <person name="Baker S.E."/>
            <person name="Andersen M.R."/>
        </authorList>
    </citation>
    <scope>NUCLEOTIDE SEQUENCE [LARGE SCALE GENOMIC DNA]</scope>
    <source>
        <strain evidence="1 2">CBS 449.75</strain>
    </source>
</reference>
<dbReference type="GeneID" id="98144669"/>
<proteinExistence type="predicted"/>
<dbReference type="RefSeq" id="XP_070884398.1">
    <property type="nucleotide sequence ID" value="XM_071029597.1"/>
</dbReference>
<sequence>MWACRHTKKLTTGWRILRTRCTNRFHIPSPPQRHYDSGEQRNVSLDSMCRTDHIQDRRIDKERNTKQCRPNFSKQNVRKRSKRANNGWIREISLILKKSGVRTRSDRWFELHCTCSRPSIWLGGGKQGWSSILAALIAADQSGSMTSTPMRLSLSGASSFLGDHQ</sequence>
<keyword evidence="2" id="KW-1185">Reference proteome</keyword>
<evidence type="ECO:0000313" key="2">
    <source>
        <dbReference type="Proteomes" id="UP001610432"/>
    </source>
</evidence>
<gene>
    <name evidence="1" type="ORF">BJX67DRAFT_358844</name>
</gene>
<dbReference type="EMBL" id="JBFXLQ010000032">
    <property type="protein sequence ID" value="KAL2865419.1"/>
    <property type="molecule type" value="Genomic_DNA"/>
</dbReference>
<dbReference type="Proteomes" id="UP001610432">
    <property type="component" value="Unassembled WGS sequence"/>
</dbReference>